<protein>
    <submittedName>
        <fullName evidence="1">Uncharacterized protein</fullName>
    </submittedName>
</protein>
<organism evidence="1 2">
    <name type="scientific">Microvirga vignae</name>
    <dbReference type="NCBI Taxonomy" id="1225564"/>
    <lineage>
        <taxon>Bacteria</taxon>
        <taxon>Pseudomonadati</taxon>
        <taxon>Pseudomonadota</taxon>
        <taxon>Alphaproteobacteria</taxon>
        <taxon>Hyphomicrobiales</taxon>
        <taxon>Methylobacteriaceae</taxon>
        <taxon>Microvirga</taxon>
    </lineage>
</organism>
<dbReference type="EMBL" id="LCYG01000081">
    <property type="protein sequence ID" value="KLK90531.1"/>
    <property type="molecule type" value="Genomic_DNA"/>
</dbReference>
<sequence length="222" mass="25199">MTALLSLSFEEWIDFVFDHPATGPEWYWAEDAPYWDAPAWRATEYVTRLFEDPLPALTGFTDAEVNMGLNYLISPGLGEHMVCLDDPSVEIQARLRCVRSCESLFRQLFLPRCSPHLSHRDEPGSSPLNAVCYMWWDIMPVHGGPQEKDRRALHAAALETMDAILQMDSVACQESALHGLGHWHTAFPEETERMIDAFVRSHPHTRPELLTYGRGARCGCVL</sequence>
<accession>A0A0H1R6S9</accession>
<name>A0A0H1R6S9_9HYPH</name>
<reference evidence="1 2" key="1">
    <citation type="submission" date="2015-05" db="EMBL/GenBank/DDBJ databases">
        <title>Draft genome sequence of Microvirga vignae strain BR3299, a novel nitrogen fixing bacteria isolated from Brazil semi-aired region.</title>
        <authorList>
            <person name="Zilli J.E."/>
            <person name="Passos S.R."/>
            <person name="Leite J."/>
            <person name="Baldani J.I."/>
            <person name="Xavier G.R."/>
            <person name="Rumjaneck N.G."/>
            <person name="Simoes-Araujo J.L."/>
        </authorList>
    </citation>
    <scope>NUCLEOTIDE SEQUENCE [LARGE SCALE GENOMIC DNA]</scope>
    <source>
        <strain evidence="1 2">BR3299</strain>
    </source>
</reference>
<dbReference type="PATRIC" id="fig|1225564.3.peg.6627"/>
<proteinExistence type="predicted"/>
<dbReference type="RefSeq" id="WP_047191802.1">
    <property type="nucleotide sequence ID" value="NZ_LCYG01000081.1"/>
</dbReference>
<dbReference type="OrthoDB" id="7631126at2"/>
<comment type="caution">
    <text evidence="1">The sequence shown here is derived from an EMBL/GenBank/DDBJ whole genome shotgun (WGS) entry which is preliminary data.</text>
</comment>
<evidence type="ECO:0000313" key="2">
    <source>
        <dbReference type="Proteomes" id="UP000035489"/>
    </source>
</evidence>
<dbReference type="STRING" id="1225564.AA309_25330"/>
<evidence type="ECO:0000313" key="1">
    <source>
        <dbReference type="EMBL" id="KLK90531.1"/>
    </source>
</evidence>
<dbReference type="AlphaFoldDB" id="A0A0H1R6S9"/>
<dbReference type="Proteomes" id="UP000035489">
    <property type="component" value="Unassembled WGS sequence"/>
</dbReference>
<gene>
    <name evidence="1" type="ORF">AA309_25330</name>
</gene>
<keyword evidence="2" id="KW-1185">Reference proteome</keyword>